<dbReference type="InterPro" id="IPR014756">
    <property type="entry name" value="Ig_E-set"/>
</dbReference>
<proteinExistence type="inferred from homology"/>
<dbReference type="Pfam" id="PF03643">
    <property type="entry name" value="Vps26"/>
    <property type="match status" value="1"/>
</dbReference>
<dbReference type="InterPro" id="IPR028934">
    <property type="entry name" value="Vps26-related"/>
</dbReference>
<accession>A0A9Q0LT01</accession>
<reference evidence="2" key="1">
    <citation type="submission" date="2022-10" db="EMBL/GenBank/DDBJ databases">
        <title>Novel sulphate-reducing endosymbionts in the free-living metamonad Anaeramoeba.</title>
        <authorList>
            <person name="Jerlstrom-Hultqvist J."/>
            <person name="Cepicka I."/>
            <person name="Gallot-Lavallee L."/>
            <person name="Salas-Leiva D."/>
            <person name="Curtis B.A."/>
            <person name="Zahonova K."/>
            <person name="Pipaliya S."/>
            <person name="Dacks J."/>
            <person name="Roger A.J."/>
        </authorList>
    </citation>
    <scope>NUCLEOTIDE SEQUENCE</scope>
    <source>
        <strain evidence="2">BMAN</strain>
    </source>
</reference>
<dbReference type="OrthoDB" id="3821113at2759"/>
<dbReference type="EMBL" id="JAPDFW010000058">
    <property type="protein sequence ID" value="KAJ5077340.1"/>
    <property type="molecule type" value="Genomic_DNA"/>
</dbReference>
<comment type="similarity">
    <text evidence="1">Belongs to the VPS26 family.</text>
</comment>
<name>A0A9Q0LT01_ANAIG</name>
<dbReference type="AlphaFoldDB" id="A0A9Q0LT01"/>
<dbReference type="OMA" id="CNVLITF"/>
<sequence length="298" mass="35034">MASNLPESISQFLLKIKDIKKRDEISKKFGNAYKRIPLFGSEENISGTILLQIKNGKYFKFNEILIEFIGQLEIKGEKPYKFLSITKQISSKTIIKGKKEWEFEFENVEKLYESFVGKLICVRYFIQVSIKRSFSKNLNQEFDIWILKKQEIEDKGNPIQIEVGVPNCLHIQIEYLKLNYDLQDVLIGKVFFIFSRVKLRSMEISFIRQETIIATDEVIRNAEVLAKFEIMDGSPNKGDCIPIRIFLQSIRLKPTYPNIENKCSVRYDLNLMLIDEKGNEYFKCCEIFLYRKSLQIKK</sequence>
<dbReference type="SUPFAM" id="SSF81296">
    <property type="entry name" value="E set domains"/>
    <property type="match status" value="1"/>
</dbReference>
<dbReference type="GO" id="GO:0006886">
    <property type="term" value="P:intracellular protein transport"/>
    <property type="evidence" value="ECO:0007669"/>
    <property type="project" value="InterPro"/>
</dbReference>
<dbReference type="InterPro" id="IPR014752">
    <property type="entry name" value="Arrestin-like_C"/>
</dbReference>
<organism evidence="2 3">
    <name type="scientific">Anaeramoeba ignava</name>
    <name type="common">Anaerobic marine amoeba</name>
    <dbReference type="NCBI Taxonomy" id="1746090"/>
    <lineage>
        <taxon>Eukaryota</taxon>
        <taxon>Metamonada</taxon>
        <taxon>Anaeramoebidae</taxon>
        <taxon>Anaeramoeba</taxon>
    </lineage>
</organism>
<keyword evidence="3" id="KW-1185">Reference proteome</keyword>
<gene>
    <name evidence="2" type="ORF">M0811_05862</name>
</gene>
<comment type="caution">
    <text evidence="2">The sequence shown here is derived from an EMBL/GenBank/DDBJ whole genome shotgun (WGS) entry which is preliminary data.</text>
</comment>
<dbReference type="Gene3D" id="2.60.40.640">
    <property type="match status" value="2"/>
</dbReference>
<evidence type="ECO:0000313" key="2">
    <source>
        <dbReference type="EMBL" id="KAJ5077340.1"/>
    </source>
</evidence>
<dbReference type="Proteomes" id="UP001149090">
    <property type="component" value="Unassembled WGS sequence"/>
</dbReference>
<evidence type="ECO:0000256" key="1">
    <source>
        <dbReference type="ARBA" id="ARBA00009100"/>
    </source>
</evidence>
<dbReference type="PANTHER" id="PTHR12233">
    <property type="entry name" value="VACUOLAR PROTEIN SORTING 26 RELATED"/>
    <property type="match status" value="1"/>
</dbReference>
<evidence type="ECO:0000313" key="3">
    <source>
        <dbReference type="Proteomes" id="UP001149090"/>
    </source>
</evidence>
<protein>
    <submittedName>
        <fullName evidence="2">Vacuolar protein sorting-associated protein</fullName>
    </submittedName>
</protein>